<dbReference type="EMBL" id="NKXO01000048">
    <property type="protein sequence ID" value="PKQ66437.1"/>
    <property type="molecule type" value="Genomic_DNA"/>
</dbReference>
<evidence type="ECO:0000313" key="1">
    <source>
        <dbReference type="EMBL" id="PKQ66437.1"/>
    </source>
</evidence>
<comment type="caution">
    <text evidence="1">The sequence shown here is derived from an EMBL/GenBank/DDBJ whole genome shotgun (WGS) entry which is preliminary data.</text>
</comment>
<dbReference type="RefSeq" id="WP_133121589.1">
    <property type="nucleotide sequence ID" value="NZ_NKXO01000048.1"/>
</dbReference>
<accession>A0A2N3I806</accession>
<dbReference type="AlphaFoldDB" id="A0A2N3I806"/>
<name>A0A2N3I806_9BACT</name>
<proteinExistence type="predicted"/>
<organism evidence="1 2">
    <name type="scientific">Raineya orbicola</name>
    <dbReference type="NCBI Taxonomy" id="2016530"/>
    <lineage>
        <taxon>Bacteria</taxon>
        <taxon>Pseudomonadati</taxon>
        <taxon>Bacteroidota</taxon>
        <taxon>Cytophagia</taxon>
        <taxon>Cytophagales</taxon>
        <taxon>Raineyaceae</taxon>
        <taxon>Raineya</taxon>
    </lineage>
</organism>
<sequence length="59" mass="6803">MYTIFTTSEKKKQVLEKISMLEDEVIEALAKIDLKDLKKLAQMVNNNPSIVKFATKFAR</sequence>
<dbReference type="Proteomes" id="UP000233387">
    <property type="component" value="Unassembled WGS sequence"/>
</dbReference>
<keyword evidence="2" id="KW-1185">Reference proteome</keyword>
<reference evidence="1 2" key="1">
    <citation type="submission" date="2017-06" db="EMBL/GenBank/DDBJ databases">
        <title>Raineya orbicola gen. nov., sp. nov. a slightly thermophilic bacterium of the phylum Bacteroidetes and the description of Raineyaceae fam. nov.</title>
        <authorList>
            <person name="Albuquerque L."/>
            <person name="Polonia A.R.M."/>
            <person name="Barroso C."/>
            <person name="Froufe H.J.C."/>
            <person name="Lage O."/>
            <person name="Lobo-Da-Cunha A."/>
            <person name="Egas C."/>
            <person name="Da Costa M.S."/>
        </authorList>
    </citation>
    <scope>NUCLEOTIDE SEQUENCE [LARGE SCALE GENOMIC DNA]</scope>
    <source>
        <strain evidence="1 2">SPSPC-11</strain>
    </source>
</reference>
<evidence type="ECO:0000313" key="2">
    <source>
        <dbReference type="Proteomes" id="UP000233387"/>
    </source>
</evidence>
<protein>
    <submittedName>
        <fullName evidence="1">Uncharacterized protein</fullName>
    </submittedName>
</protein>
<gene>
    <name evidence="1" type="ORF">Rain11_2388</name>
</gene>